<keyword evidence="9" id="KW-0539">Nucleus</keyword>
<dbReference type="Pfam" id="PF00249">
    <property type="entry name" value="Myb_DNA-binding"/>
    <property type="match status" value="1"/>
</dbReference>
<keyword evidence="3" id="KW-0378">Hydrolase</keyword>
<evidence type="ECO:0000256" key="1">
    <source>
        <dbReference type="ARBA" id="ARBA00022670"/>
    </source>
</evidence>
<evidence type="ECO:0000256" key="10">
    <source>
        <dbReference type="SAM" id="MobiDB-lite"/>
    </source>
</evidence>
<sequence length="333" mass="36298">MNNSFPVNAFVSKLAPLPETAVDSNGPELCGMPKSDGGHGLRVSVPNTDSPAGDDSGAVITPRGSSSPSLVDKEKIGRWTEQEHQVFLEGLEKHGKQWKLIANMIGTRTVVQVRTHAQKYFQRMERHIVNKGNVAPSSPSKPSAKRKMSLPPSLPSRSMKKPKLPKKVPRSSSLSALPSQLRTEVLPFPILVSNASSVSTETENVWDTFSPASVVDARELDSFCFPATSDGADFKNEQHHTYDFKELGGQDPLEWLVDVEPSILPESSLPMFPDLSNQEIDTCDHYSEGNIVSEDGTSQSSDSSLIHETALINMVDPSVTVQSLLLLPQGIEE</sequence>
<dbReference type="PROSITE" id="PS50090">
    <property type="entry name" value="MYB_LIKE"/>
    <property type="match status" value="1"/>
</dbReference>
<comment type="caution">
    <text evidence="14">The sequence shown here is derived from an EMBL/GenBank/DDBJ whole genome shotgun (WGS) entry which is preliminary data.</text>
</comment>
<keyword evidence="2" id="KW-0479">Metal-binding</keyword>
<dbReference type="InterPro" id="IPR006447">
    <property type="entry name" value="Myb_dom_plants"/>
</dbReference>
<evidence type="ECO:0000256" key="5">
    <source>
        <dbReference type="ARBA" id="ARBA00023015"/>
    </source>
</evidence>
<feature type="region of interest" description="Disordered" evidence="10">
    <location>
        <begin position="16"/>
        <end position="73"/>
    </location>
</feature>
<feature type="domain" description="SANT" evidence="12">
    <location>
        <begin position="78"/>
        <end position="125"/>
    </location>
</feature>
<accession>A0A1Z5KFX0</accession>
<dbReference type="InterPro" id="IPR009057">
    <property type="entry name" value="Homeodomain-like_sf"/>
</dbReference>
<evidence type="ECO:0000259" key="11">
    <source>
        <dbReference type="PROSITE" id="PS50090"/>
    </source>
</evidence>
<dbReference type="InterPro" id="IPR017884">
    <property type="entry name" value="SANT_dom"/>
</dbReference>
<dbReference type="InterPro" id="IPR017930">
    <property type="entry name" value="Myb_dom"/>
</dbReference>
<evidence type="ECO:0000259" key="13">
    <source>
        <dbReference type="PROSITE" id="PS51294"/>
    </source>
</evidence>
<protein>
    <submittedName>
        <fullName evidence="14">MYB-related transcription factor LHY</fullName>
    </submittedName>
</protein>
<dbReference type="EMBL" id="BDSP01000218">
    <property type="protein sequence ID" value="GAX24992.1"/>
    <property type="molecule type" value="Genomic_DNA"/>
</dbReference>
<dbReference type="PANTHER" id="PTHR12802">
    <property type="entry name" value="SWI/SNF COMPLEX-RELATED"/>
    <property type="match status" value="1"/>
</dbReference>
<dbReference type="PROSITE" id="PS51293">
    <property type="entry name" value="SANT"/>
    <property type="match status" value="1"/>
</dbReference>
<evidence type="ECO:0000313" key="15">
    <source>
        <dbReference type="Proteomes" id="UP000198406"/>
    </source>
</evidence>
<dbReference type="GO" id="GO:0008237">
    <property type="term" value="F:metallopeptidase activity"/>
    <property type="evidence" value="ECO:0007669"/>
    <property type="project" value="UniProtKB-KW"/>
</dbReference>
<dbReference type="Gene3D" id="1.10.10.60">
    <property type="entry name" value="Homeodomain-like"/>
    <property type="match status" value="1"/>
</dbReference>
<dbReference type="NCBIfam" id="TIGR01557">
    <property type="entry name" value="myb_SHAQKYF"/>
    <property type="match status" value="1"/>
</dbReference>
<evidence type="ECO:0000313" key="14">
    <source>
        <dbReference type="EMBL" id="GAX24992.1"/>
    </source>
</evidence>
<dbReference type="GO" id="GO:0003677">
    <property type="term" value="F:DNA binding"/>
    <property type="evidence" value="ECO:0007669"/>
    <property type="project" value="UniProtKB-KW"/>
</dbReference>
<dbReference type="InParanoid" id="A0A1Z5KFX0"/>
<dbReference type="SMART" id="SM00717">
    <property type="entry name" value="SANT"/>
    <property type="match status" value="1"/>
</dbReference>
<dbReference type="FunFam" id="1.10.10.60:FF:000151">
    <property type="entry name" value="histone H2A deubiquitinase MYSM1 isoform X2"/>
    <property type="match status" value="1"/>
</dbReference>
<evidence type="ECO:0000256" key="4">
    <source>
        <dbReference type="ARBA" id="ARBA00022833"/>
    </source>
</evidence>
<evidence type="ECO:0000256" key="2">
    <source>
        <dbReference type="ARBA" id="ARBA00022723"/>
    </source>
</evidence>
<dbReference type="AlphaFoldDB" id="A0A1Z5KFX0"/>
<evidence type="ECO:0000259" key="12">
    <source>
        <dbReference type="PROSITE" id="PS51293"/>
    </source>
</evidence>
<feature type="region of interest" description="Disordered" evidence="10">
    <location>
        <begin position="128"/>
        <end position="175"/>
    </location>
</feature>
<keyword evidence="1" id="KW-0645">Protease</keyword>
<proteinExistence type="predicted"/>
<dbReference type="CDD" id="cd00167">
    <property type="entry name" value="SANT"/>
    <property type="match status" value="1"/>
</dbReference>
<dbReference type="GO" id="GO:0046872">
    <property type="term" value="F:metal ion binding"/>
    <property type="evidence" value="ECO:0007669"/>
    <property type="project" value="UniProtKB-KW"/>
</dbReference>
<keyword evidence="8" id="KW-0804">Transcription</keyword>
<evidence type="ECO:0000256" key="7">
    <source>
        <dbReference type="ARBA" id="ARBA00023125"/>
    </source>
</evidence>
<evidence type="ECO:0000256" key="6">
    <source>
        <dbReference type="ARBA" id="ARBA00023049"/>
    </source>
</evidence>
<dbReference type="Proteomes" id="UP000198406">
    <property type="component" value="Unassembled WGS sequence"/>
</dbReference>
<gene>
    <name evidence="14" type="ORF">FisN_2Lh273</name>
</gene>
<reference evidence="14 15" key="1">
    <citation type="journal article" date="2015" name="Plant Cell">
        <title>Oil accumulation by the oleaginous diatom Fistulifera solaris as revealed by the genome and transcriptome.</title>
        <authorList>
            <person name="Tanaka T."/>
            <person name="Maeda Y."/>
            <person name="Veluchamy A."/>
            <person name="Tanaka M."/>
            <person name="Abida H."/>
            <person name="Marechal E."/>
            <person name="Bowler C."/>
            <person name="Muto M."/>
            <person name="Sunaga Y."/>
            <person name="Tanaka M."/>
            <person name="Yoshino T."/>
            <person name="Taniguchi T."/>
            <person name="Fukuda Y."/>
            <person name="Nemoto M."/>
            <person name="Matsumoto M."/>
            <person name="Wong P.S."/>
            <person name="Aburatani S."/>
            <person name="Fujibuchi W."/>
        </authorList>
    </citation>
    <scope>NUCLEOTIDE SEQUENCE [LARGE SCALE GENOMIC DNA]</scope>
    <source>
        <strain evidence="14 15">JPCC DA0580</strain>
    </source>
</reference>
<keyword evidence="4" id="KW-0862">Zinc</keyword>
<keyword evidence="7" id="KW-0238">DNA-binding</keyword>
<dbReference type="PROSITE" id="PS51294">
    <property type="entry name" value="HTH_MYB"/>
    <property type="match status" value="1"/>
</dbReference>
<name>A0A1Z5KFX0_FISSO</name>
<dbReference type="PANTHER" id="PTHR12802:SF155">
    <property type="entry name" value="DEUBIQUITINASE MYSM1"/>
    <property type="match status" value="1"/>
</dbReference>
<keyword evidence="15" id="KW-1185">Reference proteome</keyword>
<feature type="compositionally biased region" description="Basic residues" evidence="10">
    <location>
        <begin position="158"/>
        <end position="169"/>
    </location>
</feature>
<feature type="domain" description="HTH myb-type" evidence="13">
    <location>
        <begin position="75"/>
        <end position="125"/>
    </location>
</feature>
<evidence type="ECO:0000256" key="8">
    <source>
        <dbReference type="ARBA" id="ARBA00023163"/>
    </source>
</evidence>
<dbReference type="SUPFAM" id="SSF46689">
    <property type="entry name" value="Homeodomain-like"/>
    <property type="match status" value="1"/>
</dbReference>
<evidence type="ECO:0000256" key="9">
    <source>
        <dbReference type="ARBA" id="ARBA00023242"/>
    </source>
</evidence>
<dbReference type="OrthoDB" id="118550at2759"/>
<feature type="domain" description="Myb-like" evidence="11">
    <location>
        <begin position="77"/>
        <end position="121"/>
    </location>
</feature>
<keyword evidence="5" id="KW-0805">Transcription regulation</keyword>
<evidence type="ECO:0000256" key="3">
    <source>
        <dbReference type="ARBA" id="ARBA00022801"/>
    </source>
</evidence>
<organism evidence="14 15">
    <name type="scientific">Fistulifera solaris</name>
    <name type="common">Oleaginous diatom</name>
    <dbReference type="NCBI Taxonomy" id="1519565"/>
    <lineage>
        <taxon>Eukaryota</taxon>
        <taxon>Sar</taxon>
        <taxon>Stramenopiles</taxon>
        <taxon>Ochrophyta</taxon>
        <taxon>Bacillariophyta</taxon>
        <taxon>Bacillariophyceae</taxon>
        <taxon>Bacillariophycidae</taxon>
        <taxon>Naviculales</taxon>
        <taxon>Naviculaceae</taxon>
        <taxon>Fistulifera</taxon>
    </lineage>
</organism>
<dbReference type="InterPro" id="IPR001005">
    <property type="entry name" value="SANT/Myb"/>
</dbReference>
<dbReference type="GO" id="GO:0006508">
    <property type="term" value="P:proteolysis"/>
    <property type="evidence" value="ECO:0007669"/>
    <property type="project" value="UniProtKB-KW"/>
</dbReference>
<keyword evidence="6" id="KW-0482">Metalloprotease</keyword>